<comment type="similarity">
    <text evidence="1 6">Belongs to the peptidase M42 family.</text>
</comment>
<evidence type="ECO:0000256" key="5">
    <source>
        <dbReference type="ARBA" id="ARBA00022801"/>
    </source>
</evidence>
<evidence type="ECO:0000256" key="2">
    <source>
        <dbReference type="ARBA" id="ARBA00022438"/>
    </source>
</evidence>
<dbReference type="PIRSF" id="PIRSF001123">
    <property type="entry name" value="PepA_GA"/>
    <property type="match status" value="1"/>
</dbReference>
<dbReference type="RefSeq" id="WP_386047702.1">
    <property type="nucleotide sequence ID" value="NZ_JBHUIO010000009.1"/>
</dbReference>
<evidence type="ECO:0000313" key="7">
    <source>
        <dbReference type="EMBL" id="MFD2171133.1"/>
    </source>
</evidence>
<sequence>MKDLIVRLAEACGPSGNEDLVRALLKEAVADYADEVREDVVGNLIATKKGNGQDKKHLALVAHMDEQGLMIVHIEEGGRLRVGGIGPIEPAFFVGQRVMFPNGTVGVVGTEAKDASDVTTMNLFIDLGVETKVEAEARVKVGDSCVISQSSFELAENRLVGKALDNRAGCAAAVEVLKKLGTSEHDVSVIFSVQHGVGSRGVQTAGYSLKPDFALVIDSVNTDHAQMIELGKGTSVKIMDSNSIVPPRIKHFLIEQAEAAGVPYQLEVNPSSPSDIGALLRIEAGIPSGGLSIPVRYAVTGSEMIDLRDVNATIDLAVKALQSYSL</sequence>
<comment type="caution">
    <text evidence="7">The sequence shown here is derived from an EMBL/GenBank/DDBJ whole genome shotgun (WGS) entry which is preliminary data.</text>
</comment>
<keyword evidence="3" id="KW-0645">Protease</keyword>
<accession>A0ABW5A0E6</accession>
<dbReference type="Pfam" id="PF05343">
    <property type="entry name" value="Peptidase_M42"/>
    <property type="match status" value="1"/>
</dbReference>
<evidence type="ECO:0000256" key="4">
    <source>
        <dbReference type="ARBA" id="ARBA00022723"/>
    </source>
</evidence>
<dbReference type="Proteomes" id="UP001597343">
    <property type="component" value="Unassembled WGS sequence"/>
</dbReference>
<reference evidence="8" key="1">
    <citation type="journal article" date="2019" name="Int. J. Syst. Evol. Microbiol.">
        <title>The Global Catalogue of Microorganisms (GCM) 10K type strain sequencing project: providing services to taxonomists for standard genome sequencing and annotation.</title>
        <authorList>
            <consortium name="The Broad Institute Genomics Platform"/>
            <consortium name="The Broad Institute Genome Sequencing Center for Infectious Disease"/>
            <person name="Wu L."/>
            <person name="Ma J."/>
        </authorList>
    </citation>
    <scope>NUCLEOTIDE SEQUENCE [LARGE SCALE GENOMIC DNA]</scope>
    <source>
        <strain evidence="8">CGMCC 1.13574</strain>
    </source>
</reference>
<dbReference type="InterPro" id="IPR051464">
    <property type="entry name" value="Peptidase_M42_aminopept"/>
</dbReference>
<keyword evidence="5" id="KW-0378">Hydrolase</keyword>
<keyword evidence="4" id="KW-0479">Metal-binding</keyword>
<gene>
    <name evidence="7" type="ORF">ACFSOY_14290</name>
</gene>
<protein>
    <submittedName>
        <fullName evidence="7">M42 family metallopeptidase</fullName>
    </submittedName>
</protein>
<keyword evidence="8" id="KW-1185">Reference proteome</keyword>
<evidence type="ECO:0000256" key="3">
    <source>
        <dbReference type="ARBA" id="ARBA00022670"/>
    </source>
</evidence>
<dbReference type="PANTHER" id="PTHR32481">
    <property type="entry name" value="AMINOPEPTIDASE"/>
    <property type="match status" value="1"/>
</dbReference>
<evidence type="ECO:0000256" key="6">
    <source>
        <dbReference type="PIRNR" id="PIRNR001123"/>
    </source>
</evidence>
<dbReference type="PANTHER" id="PTHR32481:SF0">
    <property type="entry name" value="AMINOPEPTIDASE YPDE-RELATED"/>
    <property type="match status" value="1"/>
</dbReference>
<name>A0ABW5A0E6_9BACL</name>
<organism evidence="7 8">
    <name type="scientific">Tumebacillus lipolyticus</name>
    <dbReference type="NCBI Taxonomy" id="1280370"/>
    <lineage>
        <taxon>Bacteria</taxon>
        <taxon>Bacillati</taxon>
        <taxon>Bacillota</taxon>
        <taxon>Bacilli</taxon>
        <taxon>Bacillales</taxon>
        <taxon>Alicyclobacillaceae</taxon>
        <taxon>Tumebacillus</taxon>
    </lineage>
</organism>
<dbReference type="InterPro" id="IPR023367">
    <property type="entry name" value="Peptidase_M42_dom2"/>
</dbReference>
<dbReference type="EMBL" id="JBHUIO010000009">
    <property type="protein sequence ID" value="MFD2171133.1"/>
    <property type="molecule type" value="Genomic_DNA"/>
</dbReference>
<dbReference type="Gene3D" id="3.40.630.10">
    <property type="entry name" value="Zn peptidases"/>
    <property type="match status" value="1"/>
</dbReference>
<evidence type="ECO:0000256" key="1">
    <source>
        <dbReference type="ARBA" id="ARBA00006272"/>
    </source>
</evidence>
<dbReference type="Gene3D" id="2.40.30.40">
    <property type="entry name" value="Peptidase M42, domain 2"/>
    <property type="match status" value="1"/>
</dbReference>
<dbReference type="SUPFAM" id="SSF101821">
    <property type="entry name" value="Aminopeptidase/glucanase lid domain"/>
    <property type="match status" value="1"/>
</dbReference>
<dbReference type="InterPro" id="IPR008007">
    <property type="entry name" value="Peptidase_M42"/>
</dbReference>
<evidence type="ECO:0000313" key="8">
    <source>
        <dbReference type="Proteomes" id="UP001597343"/>
    </source>
</evidence>
<proteinExistence type="inferred from homology"/>
<keyword evidence="2" id="KW-0031">Aminopeptidase</keyword>
<dbReference type="SUPFAM" id="SSF53187">
    <property type="entry name" value="Zn-dependent exopeptidases"/>
    <property type="match status" value="1"/>
</dbReference>